<protein>
    <submittedName>
        <fullName evidence="1">Uncharacterized protein</fullName>
    </submittedName>
</protein>
<keyword evidence="2" id="KW-1185">Reference proteome</keyword>
<dbReference type="Proteomes" id="UP000271472">
    <property type="component" value="Unassembled WGS sequence"/>
</dbReference>
<dbReference type="AlphaFoldDB" id="A0A3N0IHK2"/>
<dbReference type="GeneID" id="98662395"/>
<name>A0A3N0IHK2_9ACTN</name>
<evidence type="ECO:0000313" key="2">
    <source>
        <dbReference type="Proteomes" id="UP000271472"/>
    </source>
</evidence>
<evidence type="ECO:0000313" key="1">
    <source>
        <dbReference type="EMBL" id="RNM35762.1"/>
    </source>
</evidence>
<comment type="caution">
    <text evidence="1">The sequence shown here is derived from an EMBL/GenBank/DDBJ whole genome shotgun (WGS) entry which is preliminary data.</text>
</comment>
<reference evidence="2" key="1">
    <citation type="submission" date="2018-05" db="EMBL/GenBank/DDBJ databases">
        <title>Genome Sequencing of selected type strains of the family Eggerthellaceae.</title>
        <authorList>
            <person name="Danylec N."/>
            <person name="Stoll D.A."/>
            <person name="Doetsch A."/>
            <person name="Huch M."/>
        </authorList>
    </citation>
    <scope>NUCLEOTIDE SEQUENCE [LARGE SCALE GENOMIC DNA]</scope>
    <source>
        <strain evidence="2">DSM 22006</strain>
    </source>
</reference>
<dbReference type="OrthoDB" id="361760at2"/>
<dbReference type="RefSeq" id="WP_123219189.1">
    <property type="nucleotide sequence ID" value="NZ_JACHYQ010000001.1"/>
</dbReference>
<dbReference type="EMBL" id="QIBZ01000005">
    <property type="protein sequence ID" value="RNM35762.1"/>
    <property type="molecule type" value="Genomic_DNA"/>
</dbReference>
<accession>A0A3N0IHK2</accession>
<sequence length="71" mass="8375">MPAEWDTYLERMDGEEANAPCEHKARAYPERARQFMPFSALRGYEEMLTEVERNAIEEEGRFTEAYRDDAP</sequence>
<proteinExistence type="predicted"/>
<gene>
    <name evidence="1" type="ORF">DMP05_03510</name>
</gene>
<organism evidence="1 2">
    <name type="scientific">Slackia isoflavoniconvertens</name>
    <dbReference type="NCBI Taxonomy" id="572010"/>
    <lineage>
        <taxon>Bacteria</taxon>
        <taxon>Bacillati</taxon>
        <taxon>Actinomycetota</taxon>
        <taxon>Coriobacteriia</taxon>
        <taxon>Eggerthellales</taxon>
        <taxon>Eggerthellaceae</taxon>
        <taxon>Slackia</taxon>
    </lineage>
</organism>